<keyword evidence="1" id="KW-1133">Transmembrane helix</keyword>
<dbReference type="AlphaFoldDB" id="A0A4U5M2J8"/>
<gene>
    <name evidence="2" type="ORF">L596_026849</name>
</gene>
<keyword evidence="3" id="KW-1185">Reference proteome</keyword>
<organism evidence="2 3">
    <name type="scientific">Steinernema carpocapsae</name>
    <name type="common">Entomopathogenic nematode</name>
    <dbReference type="NCBI Taxonomy" id="34508"/>
    <lineage>
        <taxon>Eukaryota</taxon>
        <taxon>Metazoa</taxon>
        <taxon>Ecdysozoa</taxon>
        <taxon>Nematoda</taxon>
        <taxon>Chromadorea</taxon>
        <taxon>Rhabditida</taxon>
        <taxon>Tylenchina</taxon>
        <taxon>Panagrolaimomorpha</taxon>
        <taxon>Strongyloidoidea</taxon>
        <taxon>Steinernematidae</taxon>
        <taxon>Steinernema</taxon>
    </lineage>
</organism>
<reference evidence="2 3" key="2">
    <citation type="journal article" date="2019" name="G3 (Bethesda)">
        <title>Hybrid Assembly of the Genome of the Entomopathogenic Nematode Steinernema carpocapsae Identifies the X-Chromosome.</title>
        <authorList>
            <person name="Serra L."/>
            <person name="Macchietto M."/>
            <person name="Macias-Munoz A."/>
            <person name="McGill C.J."/>
            <person name="Rodriguez I.M."/>
            <person name="Rodriguez B."/>
            <person name="Murad R."/>
            <person name="Mortazavi A."/>
        </authorList>
    </citation>
    <scope>NUCLEOTIDE SEQUENCE [LARGE SCALE GENOMIC DNA]</scope>
    <source>
        <strain evidence="2 3">ALL</strain>
    </source>
</reference>
<feature type="transmembrane region" description="Helical" evidence="1">
    <location>
        <begin position="107"/>
        <end position="129"/>
    </location>
</feature>
<name>A0A4U5M2J8_STECR</name>
<sequence>MDSYGVFIGTGAYVGQVKNSKFAKPACIYSSKIILECWAINCSIANFKNGYFIYAKIGLAFVNAVVGFIFVYFIRKFQSVERKATVGSSVPTISHAAKKKQKKSNSVVLYSFASCLLLDFVPAIIDVIVEKSTGLRLSFFIGPYSRLGSFTGIFISTCIYYKMFCKPAAGIQISVTTVRL</sequence>
<feature type="transmembrane region" description="Helical" evidence="1">
    <location>
        <begin position="51"/>
        <end position="74"/>
    </location>
</feature>
<dbReference type="Proteomes" id="UP000298663">
    <property type="component" value="Unassembled WGS sequence"/>
</dbReference>
<evidence type="ECO:0000256" key="1">
    <source>
        <dbReference type="SAM" id="Phobius"/>
    </source>
</evidence>
<dbReference type="EMBL" id="AZBU02000010">
    <property type="protein sequence ID" value="TKR62954.1"/>
    <property type="molecule type" value="Genomic_DNA"/>
</dbReference>
<protein>
    <submittedName>
        <fullName evidence="2">Uncharacterized protein</fullName>
    </submittedName>
</protein>
<evidence type="ECO:0000313" key="3">
    <source>
        <dbReference type="Proteomes" id="UP000298663"/>
    </source>
</evidence>
<feature type="transmembrane region" description="Helical" evidence="1">
    <location>
        <begin position="141"/>
        <end position="161"/>
    </location>
</feature>
<comment type="caution">
    <text evidence="2">The sequence shown here is derived from an EMBL/GenBank/DDBJ whole genome shotgun (WGS) entry which is preliminary data.</text>
</comment>
<evidence type="ECO:0000313" key="2">
    <source>
        <dbReference type="EMBL" id="TKR62954.1"/>
    </source>
</evidence>
<reference evidence="2 3" key="1">
    <citation type="journal article" date="2015" name="Genome Biol.">
        <title>Comparative genomics of Steinernema reveals deeply conserved gene regulatory networks.</title>
        <authorList>
            <person name="Dillman A.R."/>
            <person name="Macchietto M."/>
            <person name="Porter C.F."/>
            <person name="Rogers A."/>
            <person name="Williams B."/>
            <person name="Antoshechkin I."/>
            <person name="Lee M.M."/>
            <person name="Goodwin Z."/>
            <person name="Lu X."/>
            <person name="Lewis E.E."/>
            <person name="Goodrich-Blair H."/>
            <person name="Stock S.P."/>
            <person name="Adams B.J."/>
            <person name="Sternberg P.W."/>
            <person name="Mortazavi A."/>
        </authorList>
    </citation>
    <scope>NUCLEOTIDE SEQUENCE [LARGE SCALE GENOMIC DNA]</scope>
    <source>
        <strain evidence="2 3">ALL</strain>
    </source>
</reference>
<proteinExistence type="predicted"/>
<keyword evidence="1" id="KW-0812">Transmembrane</keyword>
<accession>A0A4U5M2J8</accession>
<keyword evidence="1" id="KW-0472">Membrane</keyword>